<comment type="caution">
    <text evidence="2">The sequence shown here is derived from an EMBL/GenBank/DDBJ whole genome shotgun (WGS) entry which is preliminary data.</text>
</comment>
<keyword evidence="1" id="KW-0472">Membrane</keyword>
<dbReference type="AlphaFoldDB" id="A0A645J885"/>
<gene>
    <name evidence="2" type="ORF">SDC9_207367</name>
</gene>
<reference evidence="2" key="1">
    <citation type="submission" date="2019-08" db="EMBL/GenBank/DDBJ databases">
        <authorList>
            <person name="Kucharzyk K."/>
            <person name="Murdoch R.W."/>
            <person name="Higgins S."/>
            <person name="Loffler F."/>
        </authorList>
    </citation>
    <scope>NUCLEOTIDE SEQUENCE</scope>
</reference>
<keyword evidence="1" id="KW-1133">Transmembrane helix</keyword>
<name>A0A645J885_9ZZZZ</name>
<evidence type="ECO:0000256" key="1">
    <source>
        <dbReference type="SAM" id="Phobius"/>
    </source>
</evidence>
<accession>A0A645J885</accession>
<proteinExistence type="predicted"/>
<sequence length="151" mass="17161">MRPRSSETIITLASVSCDIPSPARCRNPRWVGIFGFWEMGRIQPAAFIFCPTIIMAPSCSGLFLKKIFSMSREDMSAFTISPVCSYNPRWISPCTAMSAPVFVFDIFMQASTIAVRYELSFFCFSLGIKSFEIKFHPFLEPSDIRKRRISS</sequence>
<feature type="transmembrane region" description="Helical" evidence="1">
    <location>
        <begin position="41"/>
        <end position="64"/>
    </location>
</feature>
<evidence type="ECO:0000313" key="2">
    <source>
        <dbReference type="EMBL" id="MPN59646.1"/>
    </source>
</evidence>
<protein>
    <submittedName>
        <fullName evidence="2">Uncharacterized protein</fullName>
    </submittedName>
</protein>
<dbReference type="EMBL" id="VSSQ01133895">
    <property type="protein sequence ID" value="MPN59646.1"/>
    <property type="molecule type" value="Genomic_DNA"/>
</dbReference>
<organism evidence="2">
    <name type="scientific">bioreactor metagenome</name>
    <dbReference type="NCBI Taxonomy" id="1076179"/>
    <lineage>
        <taxon>unclassified sequences</taxon>
        <taxon>metagenomes</taxon>
        <taxon>ecological metagenomes</taxon>
    </lineage>
</organism>
<keyword evidence="1" id="KW-0812">Transmembrane</keyword>